<dbReference type="AlphaFoldDB" id="A0A835N002"/>
<dbReference type="InterPro" id="IPR036396">
    <property type="entry name" value="Cyt_P450_sf"/>
</dbReference>
<dbReference type="OrthoDB" id="3945418at2759"/>
<dbReference type="GO" id="GO:0004497">
    <property type="term" value="F:monooxygenase activity"/>
    <property type="evidence" value="ECO:0007669"/>
    <property type="project" value="InterPro"/>
</dbReference>
<dbReference type="Gene3D" id="1.10.630.10">
    <property type="entry name" value="Cytochrome P450"/>
    <property type="match status" value="1"/>
</dbReference>
<comment type="caution">
    <text evidence="1">The sequence shown here is derived from an EMBL/GenBank/DDBJ whole genome shotgun (WGS) entry which is preliminary data.</text>
</comment>
<protein>
    <recommendedName>
        <fullName evidence="3">Cytochrome P450</fullName>
    </recommendedName>
</protein>
<evidence type="ECO:0000313" key="1">
    <source>
        <dbReference type="EMBL" id="KAF9683405.1"/>
    </source>
</evidence>
<dbReference type="InterPro" id="IPR001128">
    <property type="entry name" value="Cyt_P450"/>
</dbReference>
<dbReference type="Pfam" id="PF00067">
    <property type="entry name" value="p450"/>
    <property type="match status" value="1"/>
</dbReference>
<reference evidence="1 2" key="1">
    <citation type="submission" date="2020-10" db="EMBL/GenBank/DDBJ databases">
        <title>Plant Genome Project.</title>
        <authorList>
            <person name="Zhang R.-G."/>
        </authorList>
    </citation>
    <scope>NUCLEOTIDE SEQUENCE [LARGE SCALE GENOMIC DNA]</scope>
    <source>
        <strain evidence="1">FAFU-HL-1</strain>
        <tissue evidence="1">Leaf</tissue>
    </source>
</reference>
<evidence type="ECO:0000313" key="2">
    <source>
        <dbReference type="Proteomes" id="UP000657918"/>
    </source>
</evidence>
<evidence type="ECO:0008006" key="3">
    <source>
        <dbReference type="Google" id="ProtNLM"/>
    </source>
</evidence>
<name>A0A835N002_9ROSI</name>
<dbReference type="GO" id="GO:0016705">
    <property type="term" value="F:oxidoreductase activity, acting on paired donors, with incorporation or reduction of molecular oxygen"/>
    <property type="evidence" value="ECO:0007669"/>
    <property type="project" value="InterPro"/>
</dbReference>
<keyword evidence="2" id="KW-1185">Reference proteome</keyword>
<dbReference type="EMBL" id="JADGMS010000004">
    <property type="protein sequence ID" value="KAF9683405.1"/>
    <property type="molecule type" value="Genomic_DNA"/>
</dbReference>
<proteinExistence type="predicted"/>
<organism evidence="1 2">
    <name type="scientific">Salix dunnii</name>
    <dbReference type="NCBI Taxonomy" id="1413687"/>
    <lineage>
        <taxon>Eukaryota</taxon>
        <taxon>Viridiplantae</taxon>
        <taxon>Streptophyta</taxon>
        <taxon>Embryophyta</taxon>
        <taxon>Tracheophyta</taxon>
        <taxon>Spermatophyta</taxon>
        <taxon>Magnoliopsida</taxon>
        <taxon>eudicotyledons</taxon>
        <taxon>Gunneridae</taxon>
        <taxon>Pentapetalae</taxon>
        <taxon>rosids</taxon>
        <taxon>fabids</taxon>
        <taxon>Malpighiales</taxon>
        <taxon>Salicaceae</taxon>
        <taxon>Saliceae</taxon>
        <taxon>Salix</taxon>
    </lineage>
</organism>
<dbReference type="Proteomes" id="UP000657918">
    <property type="component" value="Chromosome 4"/>
</dbReference>
<dbReference type="GO" id="GO:0005506">
    <property type="term" value="F:iron ion binding"/>
    <property type="evidence" value="ECO:0007669"/>
    <property type="project" value="InterPro"/>
</dbReference>
<accession>A0A835N002</accession>
<sequence>MKTSSMHQSCKNSTENNVFNVNQRGKIRQIFEDLIRERKKAALEHGTAFPRQDLITTLVSLRNEENSAVLTDGEIIDNAIIIMVAGYDTTSILLSLLTRLLANDPSIYASILQDLRLQNKQGFPKDDRCSMIPSLHPLSLV</sequence>
<dbReference type="GO" id="GO:0020037">
    <property type="term" value="F:heme binding"/>
    <property type="evidence" value="ECO:0007669"/>
    <property type="project" value="InterPro"/>
</dbReference>
<dbReference type="SUPFAM" id="SSF48264">
    <property type="entry name" value="Cytochrome P450"/>
    <property type="match status" value="1"/>
</dbReference>
<gene>
    <name evidence="1" type="ORF">SADUNF_Sadunf04G0010100</name>
</gene>